<evidence type="ECO:0000259" key="8">
    <source>
        <dbReference type="Pfam" id="PF01103"/>
    </source>
</evidence>
<dbReference type="Gene3D" id="2.40.160.50">
    <property type="entry name" value="membrane protein fhac: a member of the omp85/tpsb transporter family"/>
    <property type="match status" value="1"/>
</dbReference>
<evidence type="ECO:0000256" key="6">
    <source>
        <dbReference type="SAM" id="MobiDB-lite"/>
    </source>
</evidence>
<feature type="signal peptide" evidence="7">
    <location>
        <begin position="1"/>
        <end position="21"/>
    </location>
</feature>
<evidence type="ECO:0000256" key="7">
    <source>
        <dbReference type="SAM" id="SignalP"/>
    </source>
</evidence>
<gene>
    <name evidence="11" type="ORF">H6G59_14965</name>
</gene>
<dbReference type="Pfam" id="PF08479">
    <property type="entry name" value="POTRA_2"/>
    <property type="match status" value="1"/>
</dbReference>
<dbReference type="Proteomes" id="UP000640531">
    <property type="component" value="Unassembled WGS sequence"/>
</dbReference>
<dbReference type="InterPro" id="IPR000184">
    <property type="entry name" value="Bac_surfAg_D15"/>
</dbReference>
<feature type="domain" description="Bacterial surface antigen (D15)" evidence="8">
    <location>
        <begin position="515"/>
        <end position="855"/>
    </location>
</feature>
<reference evidence="11 12" key="1">
    <citation type="journal article" date="2020" name="ISME J.">
        <title>Comparative genomics reveals insights into cyanobacterial evolution and habitat adaptation.</title>
        <authorList>
            <person name="Chen M.Y."/>
            <person name="Teng W.K."/>
            <person name="Zhao L."/>
            <person name="Hu C.X."/>
            <person name="Zhou Y.K."/>
            <person name="Han B.P."/>
            <person name="Song L.R."/>
            <person name="Shu W.S."/>
        </authorList>
    </citation>
    <scope>NUCLEOTIDE SEQUENCE [LARGE SCALE GENOMIC DNA]</scope>
    <source>
        <strain evidence="11 12">FACHB-196</strain>
    </source>
</reference>
<feature type="region of interest" description="Disordered" evidence="6">
    <location>
        <begin position="40"/>
        <end position="93"/>
    </location>
</feature>
<keyword evidence="4" id="KW-0472">Membrane</keyword>
<feature type="compositionally biased region" description="Polar residues" evidence="6">
    <location>
        <begin position="213"/>
        <end position="222"/>
    </location>
</feature>
<dbReference type="PANTHER" id="PTHR12815:SF47">
    <property type="entry name" value="TRANSLOCATION AND ASSEMBLY MODULE SUBUNIT TAMA"/>
    <property type="match status" value="1"/>
</dbReference>
<evidence type="ECO:0000259" key="9">
    <source>
        <dbReference type="Pfam" id="PF07244"/>
    </source>
</evidence>
<evidence type="ECO:0000256" key="1">
    <source>
        <dbReference type="ARBA" id="ARBA00004370"/>
    </source>
</evidence>
<dbReference type="Pfam" id="PF01103">
    <property type="entry name" value="Omp85"/>
    <property type="match status" value="1"/>
</dbReference>
<feature type="region of interest" description="Disordered" evidence="6">
    <location>
        <begin position="196"/>
        <end position="239"/>
    </location>
</feature>
<evidence type="ECO:0000313" key="12">
    <source>
        <dbReference type="Proteomes" id="UP000640531"/>
    </source>
</evidence>
<proteinExistence type="predicted"/>
<keyword evidence="3 7" id="KW-0732">Signal</keyword>
<dbReference type="Pfam" id="PF07244">
    <property type="entry name" value="POTRA"/>
    <property type="match status" value="2"/>
</dbReference>
<evidence type="ECO:0000256" key="2">
    <source>
        <dbReference type="ARBA" id="ARBA00022692"/>
    </source>
</evidence>
<dbReference type="InterPro" id="IPR010827">
    <property type="entry name" value="BamA/TamA_POTRA"/>
</dbReference>
<accession>A0ABR8FG13</accession>
<feature type="domain" description="POTRA" evidence="9">
    <location>
        <begin position="427"/>
        <end position="488"/>
    </location>
</feature>
<dbReference type="PANTHER" id="PTHR12815">
    <property type="entry name" value="SORTING AND ASSEMBLY MACHINERY SAMM50 PROTEIN FAMILY MEMBER"/>
    <property type="match status" value="1"/>
</dbReference>
<comment type="subcellular location">
    <subcellularLocation>
        <location evidence="1">Membrane</location>
    </subcellularLocation>
</comment>
<organism evidence="11 12">
    <name type="scientific">Anabaena lutea FACHB-196</name>
    <dbReference type="NCBI Taxonomy" id="2692881"/>
    <lineage>
        <taxon>Bacteria</taxon>
        <taxon>Bacillati</taxon>
        <taxon>Cyanobacteriota</taxon>
        <taxon>Cyanophyceae</taxon>
        <taxon>Nostocales</taxon>
        <taxon>Nostocaceae</taxon>
        <taxon>Anabaena</taxon>
    </lineage>
</organism>
<feature type="domain" description="Polypeptide-transport-associated ShlB-type" evidence="10">
    <location>
        <begin position="335"/>
        <end position="400"/>
    </location>
</feature>
<feature type="chain" id="PRO_5046541555" evidence="7">
    <location>
        <begin position="22"/>
        <end position="855"/>
    </location>
</feature>
<keyword evidence="5" id="KW-0998">Cell outer membrane</keyword>
<dbReference type="Gene3D" id="3.10.20.310">
    <property type="entry name" value="membrane protein fhac"/>
    <property type="match status" value="3"/>
</dbReference>
<keyword evidence="12" id="KW-1185">Reference proteome</keyword>
<sequence length="855" mass="92338">MRLSPVLLAAMPLASLAIAIAAPLDSSLKANAQTANDVNQTTEVSTLETTQQLEQESAQSDENQVSQPQSTAVVIETKSPQSPTTVTGLTANSAPIEKPEVVIPNPTEPKTAQVPQSALNRNLAPIGKQEVVIPNPTEPKTAQVLQSALNRNLAPIEKPEVVIPNPTEPKTAQVPQLALNRNLAPIDKPELTISTTTAPKTAQVPQPAPNPSTTPSQENVNPPTAEPVFPATPETSETAEPRVLVSEVAITSQTGTISPELENEVYKVIRTQPGQTTTRSQLQEDINAIFGTGFFSNVQAVPEDTPLGVRVSFIVAPNPVVTKVQVEANPGTGVASVIPANTVDEIFRDQYGKILNLRDLQEGVKKLTKQYQDKGFVLANVIGAPKVSEDGVVTLQVAEGVVENIKVRFRSKDGQETDDKGQPIRGRTKEYIITRELELKPGQIFNRNIVQKDIQRVFGLGLFEDVNVSLDPGTDPSKVDVVLNVAERSSGSIAAGAGISSASGLFGTISYQQQNLGGRNQKLGTEIQLGERELLFDLRFTDPWIAGDPYRTSYTANIFRRRSISLIFDGKDENIETFDPNNITNQDKQDRPRITRFGGGISFTRPLTPNPYEKSEWVASAGLQYQRVSGRDADGNLRKQGAIFDDNGNIISPLVPLTQSASGEDDLLLLQLGAQRDRRNNPLQPSSGSYLRFGVDQSVPIGQGNIFLTRVRGNYSQYLPVKFLSFGKGTQTLAFNIQGGTVLGDLPPYEAFTLGGSNSVRGYDEGRLASGRSYVQASVEYRFPVFSVVSGALFLDYGSDLGTSTRAAEVLNKNGSGYGYGLGVRVQSPLGPIRIDYGMSDDGDSRINFGIGERF</sequence>
<keyword evidence="2" id="KW-0812">Transmembrane</keyword>
<evidence type="ECO:0000256" key="3">
    <source>
        <dbReference type="ARBA" id="ARBA00022729"/>
    </source>
</evidence>
<evidence type="ECO:0000256" key="4">
    <source>
        <dbReference type="ARBA" id="ARBA00023136"/>
    </source>
</evidence>
<dbReference type="EMBL" id="JACJST010000013">
    <property type="protein sequence ID" value="MBD2569172.1"/>
    <property type="molecule type" value="Genomic_DNA"/>
</dbReference>
<evidence type="ECO:0000259" key="10">
    <source>
        <dbReference type="Pfam" id="PF08479"/>
    </source>
</evidence>
<protein>
    <submittedName>
        <fullName evidence="11">BamA/TamA family outer membrane protein</fullName>
    </submittedName>
</protein>
<name>A0ABR8FG13_9NOST</name>
<dbReference type="InterPro" id="IPR039910">
    <property type="entry name" value="D15-like"/>
</dbReference>
<comment type="caution">
    <text evidence="11">The sequence shown here is derived from an EMBL/GenBank/DDBJ whole genome shotgun (WGS) entry which is preliminary data.</text>
</comment>
<dbReference type="InterPro" id="IPR013686">
    <property type="entry name" value="Polypept-transport_assoc_ShlB"/>
</dbReference>
<evidence type="ECO:0000256" key="5">
    <source>
        <dbReference type="ARBA" id="ARBA00023237"/>
    </source>
</evidence>
<feature type="domain" description="POTRA" evidence="9">
    <location>
        <begin position="262"/>
        <end position="316"/>
    </location>
</feature>
<evidence type="ECO:0000313" key="11">
    <source>
        <dbReference type="EMBL" id="MBD2569172.1"/>
    </source>
</evidence>